<evidence type="ECO:0000313" key="3">
    <source>
        <dbReference type="EMBL" id="CAF0900533.1"/>
    </source>
</evidence>
<dbReference type="InterPro" id="IPR012337">
    <property type="entry name" value="RNaseH-like_sf"/>
</dbReference>
<dbReference type="InterPro" id="IPR036397">
    <property type="entry name" value="RNaseH_sf"/>
</dbReference>
<dbReference type="InterPro" id="IPR050951">
    <property type="entry name" value="Retrovirus_Pol_polyprotein"/>
</dbReference>
<proteinExistence type="predicted"/>
<reference evidence="3" key="1">
    <citation type="submission" date="2021-02" db="EMBL/GenBank/DDBJ databases">
        <authorList>
            <person name="Nowell W R."/>
        </authorList>
    </citation>
    <scope>NUCLEOTIDE SEQUENCE</scope>
    <source>
        <strain evidence="3">Ploen Becks lab</strain>
    </source>
</reference>
<dbReference type="EMBL" id="CAJNOC010001919">
    <property type="protein sequence ID" value="CAF0900533.1"/>
    <property type="molecule type" value="Genomic_DNA"/>
</dbReference>
<evidence type="ECO:0000259" key="1">
    <source>
        <dbReference type="PROSITE" id="PS50878"/>
    </source>
</evidence>
<dbReference type="InterPro" id="IPR000477">
    <property type="entry name" value="RT_dom"/>
</dbReference>
<dbReference type="InterPro" id="IPR001584">
    <property type="entry name" value="Integrase_cat-core"/>
</dbReference>
<dbReference type="PROSITE" id="PS50994">
    <property type="entry name" value="INTEGRASE"/>
    <property type="match status" value="1"/>
</dbReference>
<dbReference type="Gene3D" id="3.30.70.270">
    <property type="match status" value="2"/>
</dbReference>
<gene>
    <name evidence="3" type="ORF">OXX778_LOCUS11377</name>
</gene>
<dbReference type="OrthoDB" id="115435at2759"/>
<dbReference type="InterPro" id="IPR041588">
    <property type="entry name" value="Integrase_H2C2"/>
</dbReference>
<dbReference type="InterPro" id="IPR043502">
    <property type="entry name" value="DNA/RNA_pol_sf"/>
</dbReference>
<sequence length="738" mass="86235">MKQIPSFNRNVTRMEKKLKINSEVITKLHSDQSGQKIETNYSRERTVDQPNEFESQVDKLLKLKLNNPILNKSDDCNTQQSTDEWGSVQKEKIQNHNEFNQNENFNESNSCFDKNELLDFGQRIINELKSIAATQLKAGLIRKSRSSALRIVDKKDGTIRITVDYKPLNKIIKGDSYPLPSIKDLFNKLVESDTFTRMDIKSAYHQIPVDEESIKFTAFICEFGLYEYLCMPMGIKTAPAWFQRVIEDAFKELINRKLIDVYIDDTFIFTNTQKFGLKFHQDVVMEVINILRQRNLKISLEKFVPAAEEIELLGFIISKNQIKPKPNRAKCLLEKDKPKNVLEFQCWLGIANGYRTFIEGYAQLMKPLYDLMGLKEVPKKFLIEYIPGQENIIADSLSRLPDENEPNLVPEEDYLDNFVAIVEEADESDFENLDDLLENNQIIAEKPSSESEKEYITYETEQKKDPNLVWIMNLIKENGDNKPNINQFEKVEQRLLFKQYDKLRLIEDILYRMYEDENGFHVTKFVLPAQTLIKQIHSSVFNEHLGRNKTTEKIMVRFNRPFLRKEIKKAIKECEICQKVKNTTGTHKGELHFLTRGKPNELITVDIAGPFRKTKNLNKYFLTKTVATILIDEWFCKYGIPNQILTDQGTQFQSKLLDLIYEYLDVKKLKTTPFHPQCDGQSERSVQTVKTMIKSYIDEEQLTWDENLPKYAYAYNSSEHEATKFTPFELMFGRKPKI</sequence>
<dbReference type="GO" id="GO:0003676">
    <property type="term" value="F:nucleic acid binding"/>
    <property type="evidence" value="ECO:0007669"/>
    <property type="project" value="InterPro"/>
</dbReference>
<dbReference type="Gene3D" id="3.10.10.10">
    <property type="entry name" value="HIV Type 1 Reverse Transcriptase, subunit A, domain 1"/>
    <property type="match status" value="1"/>
</dbReference>
<dbReference type="PROSITE" id="PS50878">
    <property type="entry name" value="RT_POL"/>
    <property type="match status" value="1"/>
</dbReference>
<accession>A0A813ZJT1</accession>
<comment type="caution">
    <text evidence="3">The sequence shown here is derived from an EMBL/GenBank/DDBJ whole genome shotgun (WGS) entry which is preliminary data.</text>
</comment>
<dbReference type="SUPFAM" id="SSF56672">
    <property type="entry name" value="DNA/RNA polymerases"/>
    <property type="match status" value="1"/>
</dbReference>
<evidence type="ECO:0000259" key="2">
    <source>
        <dbReference type="PROSITE" id="PS50994"/>
    </source>
</evidence>
<evidence type="ECO:0000313" key="4">
    <source>
        <dbReference type="Proteomes" id="UP000663879"/>
    </source>
</evidence>
<dbReference type="Gene3D" id="1.10.340.70">
    <property type="match status" value="1"/>
</dbReference>
<dbReference type="InterPro" id="IPR043128">
    <property type="entry name" value="Rev_trsase/Diguanyl_cyclase"/>
</dbReference>
<feature type="domain" description="Reverse transcriptase" evidence="1">
    <location>
        <begin position="133"/>
        <end position="317"/>
    </location>
</feature>
<dbReference type="PANTHER" id="PTHR37984">
    <property type="entry name" value="PROTEIN CBG26694"/>
    <property type="match status" value="1"/>
</dbReference>
<dbReference type="Pfam" id="PF17921">
    <property type="entry name" value="Integrase_H2C2"/>
    <property type="match status" value="1"/>
</dbReference>
<keyword evidence="4" id="KW-1185">Reference proteome</keyword>
<name>A0A813ZJT1_9BILA</name>
<dbReference type="Pfam" id="PF00078">
    <property type="entry name" value="RVT_1"/>
    <property type="match status" value="1"/>
</dbReference>
<dbReference type="Proteomes" id="UP000663879">
    <property type="component" value="Unassembled WGS sequence"/>
</dbReference>
<dbReference type="AlphaFoldDB" id="A0A813ZJT1"/>
<organism evidence="3 4">
    <name type="scientific">Brachionus calyciflorus</name>
    <dbReference type="NCBI Taxonomy" id="104777"/>
    <lineage>
        <taxon>Eukaryota</taxon>
        <taxon>Metazoa</taxon>
        <taxon>Spiralia</taxon>
        <taxon>Gnathifera</taxon>
        <taxon>Rotifera</taxon>
        <taxon>Eurotatoria</taxon>
        <taxon>Monogononta</taxon>
        <taxon>Pseudotrocha</taxon>
        <taxon>Ploima</taxon>
        <taxon>Brachionidae</taxon>
        <taxon>Brachionus</taxon>
    </lineage>
</organism>
<dbReference type="PANTHER" id="PTHR37984:SF5">
    <property type="entry name" value="PROTEIN NYNRIN-LIKE"/>
    <property type="match status" value="1"/>
</dbReference>
<feature type="domain" description="Integrase catalytic" evidence="2">
    <location>
        <begin position="623"/>
        <end position="735"/>
    </location>
</feature>
<dbReference type="Gene3D" id="3.30.420.10">
    <property type="entry name" value="Ribonuclease H-like superfamily/Ribonuclease H"/>
    <property type="match status" value="1"/>
</dbReference>
<dbReference type="GO" id="GO:0015074">
    <property type="term" value="P:DNA integration"/>
    <property type="evidence" value="ECO:0007669"/>
    <property type="project" value="InterPro"/>
</dbReference>
<protein>
    <submittedName>
        <fullName evidence="3">Uncharacterized protein</fullName>
    </submittedName>
</protein>
<dbReference type="CDD" id="cd01647">
    <property type="entry name" value="RT_LTR"/>
    <property type="match status" value="1"/>
</dbReference>
<dbReference type="SUPFAM" id="SSF53098">
    <property type="entry name" value="Ribonuclease H-like"/>
    <property type="match status" value="1"/>
</dbReference>